<dbReference type="AlphaFoldDB" id="A0AAV4JQX6"/>
<evidence type="ECO:0000256" key="5">
    <source>
        <dbReference type="SAM" id="SignalP"/>
    </source>
</evidence>
<dbReference type="CDD" id="cd07567">
    <property type="entry name" value="biotinidase_like"/>
    <property type="match status" value="1"/>
</dbReference>
<gene>
    <name evidence="7" type="ORF">ElyMa_003435100</name>
</gene>
<evidence type="ECO:0000256" key="1">
    <source>
        <dbReference type="ARBA" id="ARBA00008225"/>
    </source>
</evidence>
<dbReference type="InterPro" id="IPR043957">
    <property type="entry name" value="Vanin_C"/>
</dbReference>
<evidence type="ECO:0000259" key="6">
    <source>
        <dbReference type="PROSITE" id="PS50263"/>
    </source>
</evidence>
<evidence type="ECO:0000256" key="2">
    <source>
        <dbReference type="ARBA" id="ARBA00022729"/>
    </source>
</evidence>
<reference evidence="7 8" key="1">
    <citation type="journal article" date="2021" name="Elife">
        <title>Chloroplast acquisition without the gene transfer in kleptoplastic sea slugs, Plakobranchus ocellatus.</title>
        <authorList>
            <person name="Maeda T."/>
            <person name="Takahashi S."/>
            <person name="Yoshida T."/>
            <person name="Shimamura S."/>
            <person name="Takaki Y."/>
            <person name="Nagai Y."/>
            <person name="Toyoda A."/>
            <person name="Suzuki Y."/>
            <person name="Arimoto A."/>
            <person name="Ishii H."/>
            <person name="Satoh N."/>
            <person name="Nishiyama T."/>
            <person name="Hasebe M."/>
            <person name="Maruyama T."/>
            <person name="Minagawa J."/>
            <person name="Obokata J."/>
            <person name="Shigenobu S."/>
        </authorList>
    </citation>
    <scope>NUCLEOTIDE SEQUENCE [LARGE SCALE GENOMIC DNA]</scope>
</reference>
<evidence type="ECO:0000313" key="7">
    <source>
        <dbReference type="EMBL" id="GFS25188.1"/>
    </source>
</evidence>
<feature type="signal peptide" evidence="5">
    <location>
        <begin position="1"/>
        <end position="32"/>
    </location>
</feature>
<evidence type="ECO:0000256" key="3">
    <source>
        <dbReference type="ARBA" id="ARBA00022801"/>
    </source>
</evidence>
<name>A0AAV4JQX6_9GAST</name>
<organism evidence="7 8">
    <name type="scientific">Elysia marginata</name>
    <dbReference type="NCBI Taxonomy" id="1093978"/>
    <lineage>
        <taxon>Eukaryota</taxon>
        <taxon>Metazoa</taxon>
        <taxon>Spiralia</taxon>
        <taxon>Lophotrochozoa</taxon>
        <taxon>Mollusca</taxon>
        <taxon>Gastropoda</taxon>
        <taxon>Heterobranchia</taxon>
        <taxon>Euthyneura</taxon>
        <taxon>Panpulmonata</taxon>
        <taxon>Sacoglossa</taxon>
        <taxon>Placobranchoidea</taxon>
        <taxon>Plakobranchidae</taxon>
        <taxon>Elysia</taxon>
    </lineage>
</organism>
<dbReference type="Pfam" id="PF00795">
    <property type="entry name" value="CN_hydrolase"/>
    <property type="match status" value="1"/>
</dbReference>
<keyword evidence="8" id="KW-1185">Reference proteome</keyword>
<dbReference type="PROSITE" id="PS50263">
    <property type="entry name" value="CN_HYDROLASE"/>
    <property type="match status" value="1"/>
</dbReference>
<dbReference type="InterPro" id="IPR012101">
    <property type="entry name" value="Biotinidase-like_euk"/>
</dbReference>
<dbReference type="InterPro" id="IPR036526">
    <property type="entry name" value="C-N_Hydrolase_sf"/>
</dbReference>
<dbReference type="EMBL" id="BMAT01007047">
    <property type="protein sequence ID" value="GFS25188.1"/>
    <property type="molecule type" value="Genomic_DNA"/>
</dbReference>
<dbReference type="InterPro" id="IPR003010">
    <property type="entry name" value="C-N_Hydrolase"/>
</dbReference>
<dbReference type="InterPro" id="IPR040154">
    <property type="entry name" value="Biotinidase/VNN"/>
</dbReference>
<dbReference type="FunFam" id="3.60.110.10:FF:000001">
    <property type="entry name" value="biotinidase isoform X1"/>
    <property type="match status" value="1"/>
</dbReference>
<dbReference type="PANTHER" id="PTHR10609:SF27">
    <property type="entry name" value="CN HYDROLASE DOMAIN-CONTAINING PROTEIN-RELATED"/>
    <property type="match status" value="1"/>
</dbReference>
<protein>
    <submittedName>
        <fullName evidence="7">Pantetheinase</fullName>
    </submittedName>
</protein>
<accession>A0AAV4JQX6</accession>
<dbReference type="Pfam" id="PF19018">
    <property type="entry name" value="Vanin_C"/>
    <property type="match status" value="1"/>
</dbReference>
<comment type="caution">
    <text evidence="7">The sequence shown here is derived from an EMBL/GenBank/DDBJ whole genome shotgun (WGS) entry which is preliminary data.</text>
</comment>
<proteinExistence type="inferred from homology"/>
<feature type="chain" id="PRO_5043652085" evidence="5">
    <location>
        <begin position="33"/>
        <end position="547"/>
    </location>
</feature>
<dbReference type="GO" id="GO:0016811">
    <property type="term" value="F:hydrolase activity, acting on carbon-nitrogen (but not peptide) bonds, in linear amides"/>
    <property type="evidence" value="ECO:0007669"/>
    <property type="project" value="InterPro"/>
</dbReference>
<feature type="domain" description="CN hydrolase" evidence="6">
    <location>
        <begin position="48"/>
        <end position="325"/>
    </location>
</feature>
<evidence type="ECO:0000256" key="4">
    <source>
        <dbReference type="ARBA" id="ARBA00023180"/>
    </source>
</evidence>
<comment type="similarity">
    <text evidence="1">Belongs to the carbon-nitrogen hydrolase superfamily. BTD/VNN family.</text>
</comment>
<dbReference type="PANTHER" id="PTHR10609">
    <property type="entry name" value="BIOTINIDASE-RELATED"/>
    <property type="match status" value="1"/>
</dbReference>
<dbReference type="Gene3D" id="3.60.110.10">
    <property type="entry name" value="Carbon-nitrogen hydrolase"/>
    <property type="match status" value="1"/>
</dbReference>
<keyword evidence="4" id="KW-0325">Glycoprotein</keyword>
<keyword evidence="2 5" id="KW-0732">Signal</keyword>
<sequence>MKRESTVKEVMPCLGKMLLVLWVSMATANGQATHAPGAAGKFKAAVYAHAAVIPEDKTPVSRAKALKVMTENLAVYKEQTEEAHRQGVDILVFPEDGIYGMLFNRQTVYPYLEYMPDPNQETWIPCDEPDRYNNTEVQKELSCLAKDNQLYLVANIGDKQPCDPSTDESCPKDGRYQYNTDVAYGPDGTFLAKYHKLNLFFEDQFDFPAPQHVYFDTPFGRFGMMTCFDIIFREPAIPLLEEYNVTNFAFPTAWMDALPLLPAIGFHSSFARAHGVNFLAANIHLPQKRFDGSGLYAPDGALAFHYDSVKAGEGGPKLVVAEMDVIEKSTSKVRTQSTKEVGTAGISDDDSSSSAKFQSQLFGDVYTFRTLDESSGEISVCQSKTCCQLEYTIQAENTTQRELFAFGAFEGRHVKEGAYYMQNCALVKCRDAKNRSSCGRHVFDSSTVFTKISLRGEFQTPYVYPQLILSDSQGNLSVSEPGKWTFTGSAIETSDSFRGPVLNALLVARDYTKDKEPKTTDAGSSVATSFRLLHAVLFVSLLQYYLK</sequence>
<keyword evidence="3" id="KW-0378">Hydrolase</keyword>
<dbReference type="SUPFAM" id="SSF56317">
    <property type="entry name" value="Carbon-nitrogen hydrolase"/>
    <property type="match status" value="1"/>
</dbReference>
<dbReference type="Proteomes" id="UP000762676">
    <property type="component" value="Unassembled WGS sequence"/>
</dbReference>
<evidence type="ECO:0000313" key="8">
    <source>
        <dbReference type="Proteomes" id="UP000762676"/>
    </source>
</evidence>